<proteinExistence type="predicted"/>
<dbReference type="InterPro" id="IPR050830">
    <property type="entry name" value="Fungal_FAS"/>
</dbReference>
<feature type="domain" description="Fatty acid synthase beta subunit AflB /Fas1-like central" evidence="3">
    <location>
        <begin position="85"/>
        <end position="106"/>
    </location>
</feature>
<evidence type="ECO:0000313" key="4">
    <source>
        <dbReference type="EMBL" id="SJK96828.1"/>
    </source>
</evidence>
<dbReference type="GO" id="GO:0004318">
    <property type="term" value="F:enoyl-[acyl-carrier-protein] reductase (NADH) activity"/>
    <property type="evidence" value="ECO:0007669"/>
    <property type="project" value="InterPro"/>
</dbReference>
<dbReference type="Pfam" id="PF08354">
    <property type="entry name" value="Fas1-AflB-like_hel"/>
    <property type="match status" value="1"/>
</dbReference>
<dbReference type="InterPro" id="IPR013565">
    <property type="entry name" value="Fas1/AflB-like_central"/>
</dbReference>
<gene>
    <name evidence="4" type="ORF">ARMOST_00074</name>
</gene>
<name>A0A284QK39_ARMOS</name>
<feature type="region of interest" description="Disordered" evidence="2">
    <location>
        <begin position="125"/>
        <end position="155"/>
    </location>
</feature>
<dbReference type="STRING" id="47428.A0A284QK39"/>
<dbReference type="Gene3D" id="3.20.20.70">
    <property type="entry name" value="Aldolase class I"/>
    <property type="match status" value="1"/>
</dbReference>
<evidence type="ECO:0000256" key="2">
    <source>
        <dbReference type="SAM" id="MobiDB-lite"/>
    </source>
</evidence>
<keyword evidence="5" id="KW-1185">Reference proteome</keyword>
<evidence type="ECO:0000256" key="1">
    <source>
        <dbReference type="ARBA" id="ARBA00022679"/>
    </source>
</evidence>
<dbReference type="GO" id="GO:0016740">
    <property type="term" value="F:transferase activity"/>
    <property type="evidence" value="ECO:0007669"/>
    <property type="project" value="UniProtKB-KW"/>
</dbReference>
<keyword evidence="1" id="KW-0808">Transferase</keyword>
<evidence type="ECO:0000259" key="3">
    <source>
        <dbReference type="Pfam" id="PF08354"/>
    </source>
</evidence>
<evidence type="ECO:0000313" key="5">
    <source>
        <dbReference type="Proteomes" id="UP000219338"/>
    </source>
</evidence>
<dbReference type="PANTHER" id="PTHR10982">
    <property type="entry name" value="MALONYL COA-ACYL CARRIER PROTEIN TRANSACYLASE"/>
    <property type="match status" value="1"/>
</dbReference>
<protein>
    <recommendedName>
        <fullName evidence="3">Fatty acid synthase beta subunit AflB /Fas1-like central domain-containing protein</fullName>
    </recommendedName>
</protein>
<accession>A0A284QK39</accession>
<reference evidence="5" key="1">
    <citation type="journal article" date="2017" name="Nat. Ecol. Evol.">
        <title>Genome expansion and lineage-specific genetic innovations in the forest pathogenic fungi Armillaria.</title>
        <authorList>
            <person name="Sipos G."/>
            <person name="Prasanna A.N."/>
            <person name="Walter M.C."/>
            <person name="O'Connor E."/>
            <person name="Balint B."/>
            <person name="Krizsan K."/>
            <person name="Kiss B."/>
            <person name="Hess J."/>
            <person name="Varga T."/>
            <person name="Slot J."/>
            <person name="Riley R."/>
            <person name="Boka B."/>
            <person name="Rigling D."/>
            <person name="Barry K."/>
            <person name="Lee J."/>
            <person name="Mihaltcheva S."/>
            <person name="LaButti K."/>
            <person name="Lipzen A."/>
            <person name="Waldron R."/>
            <person name="Moloney N.M."/>
            <person name="Sperisen C."/>
            <person name="Kredics L."/>
            <person name="Vagvoelgyi C."/>
            <person name="Patrignani A."/>
            <person name="Fitzpatrick D."/>
            <person name="Nagy I."/>
            <person name="Doyle S."/>
            <person name="Anderson J.B."/>
            <person name="Grigoriev I.V."/>
            <person name="Gueldener U."/>
            <person name="Muensterkoetter M."/>
            <person name="Nagy L.G."/>
        </authorList>
    </citation>
    <scope>NUCLEOTIDE SEQUENCE [LARGE SCALE GENOMIC DNA]</scope>
    <source>
        <strain evidence="5">C18/9</strain>
    </source>
</reference>
<dbReference type="EMBL" id="FUEG01000001">
    <property type="protein sequence ID" value="SJK96828.1"/>
    <property type="molecule type" value="Genomic_DNA"/>
</dbReference>
<organism evidence="4 5">
    <name type="scientific">Armillaria ostoyae</name>
    <name type="common">Armillaria root rot fungus</name>
    <dbReference type="NCBI Taxonomy" id="47428"/>
    <lineage>
        <taxon>Eukaryota</taxon>
        <taxon>Fungi</taxon>
        <taxon>Dikarya</taxon>
        <taxon>Basidiomycota</taxon>
        <taxon>Agaricomycotina</taxon>
        <taxon>Agaricomycetes</taxon>
        <taxon>Agaricomycetidae</taxon>
        <taxon>Agaricales</taxon>
        <taxon>Marasmiineae</taxon>
        <taxon>Physalacriaceae</taxon>
        <taxon>Armillaria</taxon>
    </lineage>
</organism>
<dbReference type="AlphaFoldDB" id="A0A284QK39"/>
<dbReference type="InterPro" id="IPR013785">
    <property type="entry name" value="Aldolase_TIM"/>
</dbReference>
<sequence length="155" mass="16676">MQHLEVAIQGWYKSAVLGNSSHQPATVKASFVIEGFCVAAGIPTTKKAVEIIDGLSPSHRVPSMPSDRSSTLLPIPTPPSSSDPQWTGGRAGGHHSYEDFHQPILMISLLRFLARKCTDNDEDLLPLKSAAPSRPLAHQAPHPPSPAQRPSTSFL</sequence>
<dbReference type="Proteomes" id="UP000219338">
    <property type="component" value="Unassembled WGS sequence"/>
</dbReference>
<dbReference type="PANTHER" id="PTHR10982:SF21">
    <property type="entry name" value="FATTY ACID SYNTHASE SUBUNIT BETA"/>
    <property type="match status" value="1"/>
</dbReference>
<feature type="region of interest" description="Disordered" evidence="2">
    <location>
        <begin position="57"/>
        <end position="94"/>
    </location>
</feature>